<keyword evidence="5" id="KW-1185">Reference proteome</keyword>
<dbReference type="Pfam" id="PF00990">
    <property type="entry name" value="GGDEF"/>
    <property type="match status" value="1"/>
</dbReference>
<feature type="transmembrane region" description="Helical" evidence="1">
    <location>
        <begin position="32"/>
        <end position="52"/>
    </location>
</feature>
<gene>
    <name evidence="4" type="ORF">HHA01_05410</name>
</gene>
<evidence type="ECO:0000259" key="3">
    <source>
        <dbReference type="PROSITE" id="PS50887"/>
    </source>
</evidence>
<dbReference type="SMART" id="SM00267">
    <property type="entry name" value="GGDEF"/>
    <property type="match status" value="1"/>
</dbReference>
<keyword evidence="1" id="KW-0812">Transmembrane</keyword>
<dbReference type="PANTHER" id="PTHR33121:SF70">
    <property type="entry name" value="SIGNALING PROTEIN YKOW"/>
    <property type="match status" value="1"/>
</dbReference>
<dbReference type="Proteomes" id="UP000319812">
    <property type="component" value="Unassembled WGS sequence"/>
</dbReference>
<dbReference type="InterPro" id="IPR029787">
    <property type="entry name" value="Nucleotide_cyclase"/>
</dbReference>
<dbReference type="PANTHER" id="PTHR33121">
    <property type="entry name" value="CYCLIC DI-GMP PHOSPHODIESTERASE PDEF"/>
    <property type="match status" value="1"/>
</dbReference>
<dbReference type="PROSITE" id="PS50883">
    <property type="entry name" value="EAL"/>
    <property type="match status" value="1"/>
</dbReference>
<keyword evidence="1" id="KW-0472">Membrane</keyword>
<proteinExistence type="predicted"/>
<keyword evidence="1" id="KW-1133">Transmembrane helix</keyword>
<feature type="domain" description="GGDEF" evidence="3">
    <location>
        <begin position="243"/>
        <end position="383"/>
    </location>
</feature>
<dbReference type="PROSITE" id="PS50887">
    <property type="entry name" value="GGDEF"/>
    <property type="match status" value="1"/>
</dbReference>
<name>A0A4Y4F148_9GAMM</name>
<sequence>MHWIERTVHSRFVSGFVPDELKSTDSIDEYRARLLVIFAIGVVAIGWCASAFYLFMTAYLACLIAVVGGLAILCGPLLMKSRGNLGLGALVATTGLFGTVFAFSWLTGGIAAPSLLWMVTVPIFALVIHSTSAGIGWALLVILAVGGFYALEPRSLSAWVPHPFAIPELHLLKFVAVTSVAVVILQFALIYGWLHGRWNQKLVEARDALAYRACFDQLTGLPNREEFQQRFMTRIIAARRDGAPFWYGFLDLDNFKAVNDSLGHPGGDRIIDLVARRLHYALREGGSIGRIGGDEFGILIDIDPTGDDRQDLLARLTEAFSSPFDIDGANVRLAASIGLARSDIHDFSAHSDEDVLEILHRTANRAMFRAKQVPGPRIEYFDPLDRGESDRRVQRENAIREGLAQGQFEAYYQPIVEIPGGRLIGAEVLARWNHPEHGLLGPDEFLPLALQSPLIHDVADALAEALCRDLASTRMREPHAPPLALQVNLSPEQLYAMERLEPLIYRLTVNCQEAVEMRFEITESEWTKNEEGFEWLKSLGVDLIIDDFGKGYSSLSRLAHMPCRGLKLDREFIQDIDATPQNQALVRAVVQMGRALDLSVVAEGVETQAELDVIRRAGVDIVQGFYFARPMPFQALLDYRDGSRQAS</sequence>
<feature type="transmembrane region" description="Helical" evidence="1">
    <location>
        <begin position="58"/>
        <end position="78"/>
    </location>
</feature>
<dbReference type="InterPro" id="IPR035919">
    <property type="entry name" value="EAL_sf"/>
</dbReference>
<dbReference type="Pfam" id="PF00563">
    <property type="entry name" value="EAL"/>
    <property type="match status" value="1"/>
</dbReference>
<dbReference type="Gene3D" id="3.20.20.450">
    <property type="entry name" value="EAL domain"/>
    <property type="match status" value="1"/>
</dbReference>
<dbReference type="AlphaFoldDB" id="A0A4Y4F148"/>
<evidence type="ECO:0000259" key="2">
    <source>
        <dbReference type="PROSITE" id="PS50883"/>
    </source>
</evidence>
<feature type="transmembrane region" description="Helical" evidence="1">
    <location>
        <begin position="85"/>
        <end position="104"/>
    </location>
</feature>
<dbReference type="Gene3D" id="3.30.70.270">
    <property type="match status" value="1"/>
</dbReference>
<evidence type="ECO:0000313" key="5">
    <source>
        <dbReference type="Proteomes" id="UP000319812"/>
    </source>
</evidence>
<organism evidence="4 5">
    <name type="scientific">Halomonas halmophila</name>
    <dbReference type="NCBI Taxonomy" id="252"/>
    <lineage>
        <taxon>Bacteria</taxon>
        <taxon>Pseudomonadati</taxon>
        <taxon>Pseudomonadota</taxon>
        <taxon>Gammaproteobacteria</taxon>
        <taxon>Oceanospirillales</taxon>
        <taxon>Halomonadaceae</taxon>
        <taxon>Halomonas</taxon>
    </lineage>
</organism>
<dbReference type="InterPro" id="IPR043128">
    <property type="entry name" value="Rev_trsase/Diguanyl_cyclase"/>
</dbReference>
<evidence type="ECO:0000313" key="4">
    <source>
        <dbReference type="EMBL" id="GED21564.1"/>
    </source>
</evidence>
<dbReference type="CDD" id="cd01949">
    <property type="entry name" value="GGDEF"/>
    <property type="match status" value="1"/>
</dbReference>
<dbReference type="SMART" id="SM00052">
    <property type="entry name" value="EAL"/>
    <property type="match status" value="1"/>
</dbReference>
<dbReference type="InterPro" id="IPR001633">
    <property type="entry name" value="EAL_dom"/>
</dbReference>
<comment type="caution">
    <text evidence="4">The sequence shown here is derived from an EMBL/GenBank/DDBJ whole genome shotgun (WGS) entry which is preliminary data.</text>
</comment>
<dbReference type="EMBL" id="BJOC01000010">
    <property type="protein sequence ID" value="GED21564.1"/>
    <property type="molecule type" value="Genomic_DNA"/>
</dbReference>
<dbReference type="InterPro" id="IPR000160">
    <property type="entry name" value="GGDEF_dom"/>
</dbReference>
<protein>
    <recommendedName>
        <fullName evidence="6">GGDEF-domain containing protein</fullName>
    </recommendedName>
</protein>
<feature type="transmembrane region" description="Helical" evidence="1">
    <location>
        <begin position="135"/>
        <end position="151"/>
    </location>
</feature>
<dbReference type="InterPro" id="IPR050706">
    <property type="entry name" value="Cyclic-di-GMP_PDE-like"/>
</dbReference>
<feature type="domain" description="EAL" evidence="2">
    <location>
        <begin position="392"/>
        <end position="644"/>
    </location>
</feature>
<dbReference type="NCBIfam" id="TIGR00254">
    <property type="entry name" value="GGDEF"/>
    <property type="match status" value="1"/>
</dbReference>
<feature type="transmembrane region" description="Helical" evidence="1">
    <location>
        <begin position="171"/>
        <end position="194"/>
    </location>
</feature>
<reference evidence="4 5" key="1">
    <citation type="submission" date="2019-06" db="EMBL/GenBank/DDBJ databases">
        <title>Whole genome shotgun sequence of Halomonas halmophila NBRC 15537.</title>
        <authorList>
            <person name="Hosoyama A."/>
            <person name="Uohara A."/>
            <person name="Ohji S."/>
            <person name="Ichikawa N."/>
        </authorList>
    </citation>
    <scope>NUCLEOTIDE SEQUENCE [LARGE SCALE GENOMIC DNA]</scope>
    <source>
        <strain evidence="4 5">NBRC 15537</strain>
    </source>
</reference>
<accession>A0A4Y4F148</accession>
<evidence type="ECO:0000256" key="1">
    <source>
        <dbReference type="SAM" id="Phobius"/>
    </source>
</evidence>
<dbReference type="SUPFAM" id="SSF55073">
    <property type="entry name" value="Nucleotide cyclase"/>
    <property type="match status" value="1"/>
</dbReference>
<dbReference type="GO" id="GO:0071111">
    <property type="term" value="F:cyclic-guanylate-specific phosphodiesterase activity"/>
    <property type="evidence" value="ECO:0007669"/>
    <property type="project" value="InterPro"/>
</dbReference>
<dbReference type="SUPFAM" id="SSF141868">
    <property type="entry name" value="EAL domain-like"/>
    <property type="match status" value="1"/>
</dbReference>
<evidence type="ECO:0008006" key="6">
    <source>
        <dbReference type="Google" id="ProtNLM"/>
    </source>
</evidence>
<dbReference type="CDD" id="cd01948">
    <property type="entry name" value="EAL"/>
    <property type="match status" value="1"/>
</dbReference>